<evidence type="ECO:0000256" key="1">
    <source>
        <dbReference type="SAM" id="Phobius"/>
    </source>
</evidence>
<dbReference type="PANTHER" id="PTHR45138">
    <property type="entry name" value="REGULATORY COMPONENTS OF SENSORY TRANSDUCTION SYSTEM"/>
    <property type="match status" value="1"/>
</dbReference>
<gene>
    <name evidence="3" type="ORF">H9L42_10620</name>
</gene>
<dbReference type="InterPro" id="IPR043128">
    <property type="entry name" value="Rev_trsase/Diguanyl_cyclase"/>
</dbReference>
<dbReference type="Proteomes" id="UP000602647">
    <property type="component" value="Unassembled WGS sequence"/>
</dbReference>
<protein>
    <submittedName>
        <fullName evidence="3">GGDEF domain-containing protein</fullName>
    </submittedName>
</protein>
<dbReference type="InterPro" id="IPR000160">
    <property type="entry name" value="GGDEF_dom"/>
</dbReference>
<evidence type="ECO:0000259" key="2">
    <source>
        <dbReference type="PROSITE" id="PS50887"/>
    </source>
</evidence>
<keyword evidence="1" id="KW-0812">Transmembrane</keyword>
<reference evidence="3" key="1">
    <citation type="submission" date="2020-08" db="EMBL/GenBank/DDBJ databases">
        <title>Genome public.</title>
        <authorList>
            <person name="Liu C."/>
            <person name="Sun Q."/>
        </authorList>
    </citation>
    <scope>NUCLEOTIDE SEQUENCE</scope>
    <source>
        <strain evidence="3">BX12</strain>
    </source>
</reference>
<dbReference type="Gene3D" id="3.30.70.270">
    <property type="match status" value="1"/>
</dbReference>
<name>A0A923NQK2_9FIRM</name>
<feature type="transmembrane region" description="Helical" evidence="1">
    <location>
        <begin position="20"/>
        <end position="44"/>
    </location>
</feature>
<feature type="domain" description="GGDEF" evidence="2">
    <location>
        <begin position="244"/>
        <end position="372"/>
    </location>
</feature>
<sequence>MKKTNKDNAYNVPLNKAAEIHMLTLFCTGAVTFVLEVLFFFLLSSQGVIEIGTQKYFIKYLLLPTGCNTLLIVSGYIIYHSKKADVRLKSYALSICLVLSSFVIALVHGVFSATCLIFAMAIMITVFYGEKILTTVIFLLAVIGRVISVRFCIDKNVVTDDTSIANLLLSFVILFGMYVLSLFIIRLENEKREMVTESMHAWNEMRQTSRTDVLTGLHNRQALEDFFDGKFDGKDGQYYRECKLPGFFALWDIDDFKRFNDIYGHLQGDDVLRYIGAACRAWSPWMECFRYGGDEFCAVIFDSDAGHIKAQLRDFQQQLAGYRNRDGKSIPISVSIGLTRFTGKMETAIAESDKALYRAKKGKKGNIVFFKEEAKN</sequence>
<evidence type="ECO:0000313" key="4">
    <source>
        <dbReference type="Proteomes" id="UP000602647"/>
    </source>
</evidence>
<dbReference type="PROSITE" id="PS50887">
    <property type="entry name" value="GGDEF"/>
    <property type="match status" value="1"/>
</dbReference>
<feature type="transmembrane region" description="Helical" evidence="1">
    <location>
        <begin position="163"/>
        <end position="185"/>
    </location>
</feature>
<dbReference type="PANTHER" id="PTHR45138:SF9">
    <property type="entry name" value="DIGUANYLATE CYCLASE DGCM-RELATED"/>
    <property type="match status" value="1"/>
</dbReference>
<dbReference type="EMBL" id="JACRYT010000011">
    <property type="protein sequence ID" value="MBC6680288.1"/>
    <property type="molecule type" value="Genomic_DNA"/>
</dbReference>
<evidence type="ECO:0000313" key="3">
    <source>
        <dbReference type="EMBL" id="MBC6680288.1"/>
    </source>
</evidence>
<keyword evidence="1" id="KW-0472">Membrane</keyword>
<dbReference type="AlphaFoldDB" id="A0A923NQK2"/>
<dbReference type="Pfam" id="PF00990">
    <property type="entry name" value="GGDEF"/>
    <property type="match status" value="1"/>
</dbReference>
<accession>A0A923NQK2</accession>
<proteinExistence type="predicted"/>
<dbReference type="CDD" id="cd01949">
    <property type="entry name" value="GGDEF"/>
    <property type="match status" value="1"/>
</dbReference>
<dbReference type="SUPFAM" id="SSF55073">
    <property type="entry name" value="Nucleotide cyclase"/>
    <property type="match status" value="1"/>
</dbReference>
<dbReference type="RefSeq" id="WP_187303387.1">
    <property type="nucleotide sequence ID" value="NZ_JACRYT010000011.1"/>
</dbReference>
<comment type="caution">
    <text evidence="3">The sequence shown here is derived from an EMBL/GenBank/DDBJ whole genome shotgun (WGS) entry which is preliminary data.</text>
</comment>
<dbReference type="InterPro" id="IPR050469">
    <property type="entry name" value="Diguanylate_Cyclase"/>
</dbReference>
<keyword evidence="4" id="KW-1185">Reference proteome</keyword>
<dbReference type="NCBIfam" id="TIGR00254">
    <property type="entry name" value="GGDEF"/>
    <property type="match status" value="1"/>
</dbReference>
<keyword evidence="1" id="KW-1133">Transmembrane helix</keyword>
<dbReference type="SMART" id="SM00267">
    <property type="entry name" value="GGDEF"/>
    <property type="match status" value="1"/>
</dbReference>
<dbReference type="GO" id="GO:0005886">
    <property type="term" value="C:plasma membrane"/>
    <property type="evidence" value="ECO:0007669"/>
    <property type="project" value="TreeGrafter"/>
</dbReference>
<dbReference type="GO" id="GO:1902201">
    <property type="term" value="P:negative regulation of bacterial-type flagellum-dependent cell motility"/>
    <property type="evidence" value="ECO:0007669"/>
    <property type="project" value="TreeGrafter"/>
</dbReference>
<dbReference type="GO" id="GO:0052621">
    <property type="term" value="F:diguanylate cyclase activity"/>
    <property type="evidence" value="ECO:0007669"/>
    <property type="project" value="TreeGrafter"/>
</dbReference>
<feature type="transmembrane region" description="Helical" evidence="1">
    <location>
        <begin position="56"/>
        <end position="79"/>
    </location>
</feature>
<dbReference type="GO" id="GO:0043709">
    <property type="term" value="P:cell adhesion involved in single-species biofilm formation"/>
    <property type="evidence" value="ECO:0007669"/>
    <property type="project" value="TreeGrafter"/>
</dbReference>
<feature type="transmembrane region" description="Helical" evidence="1">
    <location>
        <begin position="132"/>
        <end position="151"/>
    </location>
</feature>
<feature type="transmembrane region" description="Helical" evidence="1">
    <location>
        <begin position="91"/>
        <end position="120"/>
    </location>
</feature>
<organism evidence="3 4">
    <name type="scientific">Zhenpiania hominis</name>
    <dbReference type="NCBI Taxonomy" id="2763644"/>
    <lineage>
        <taxon>Bacteria</taxon>
        <taxon>Bacillati</taxon>
        <taxon>Bacillota</taxon>
        <taxon>Clostridia</taxon>
        <taxon>Peptostreptococcales</taxon>
        <taxon>Anaerovoracaceae</taxon>
        <taxon>Zhenpiania</taxon>
    </lineage>
</organism>
<dbReference type="InterPro" id="IPR029787">
    <property type="entry name" value="Nucleotide_cyclase"/>
</dbReference>